<dbReference type="SMART" id="SM00355">
    <property type="entry name" value="ZnF_C2H2"/>
    <property type="match status" value="7"/>
</dbReference>
<feature type="domain" description="C2H2-type" evidence="6">
    <location>
        <begin position="36"/>
        <end position="64"/>
    </location>
</feature>
<accession>A0A3P7KLI9</accession>
<keyword evidence="3 5" id="KW-0863">Zinc-finger</keyword>
<feature type="domain" description="C2H2-type" evidence="6">
    <location>
        <begin position="103"/>
        <end position="131"/>
    </location>
</feature>
<keyword evidence="4" id="KW-0862">Zinc</keyword>
<keyword evidence="2" id="KW-0677">Repeat</keyword>
<feature type="domain" description="C2H2-type" evidence="6">
    <location>
        <begin position="192"/>
        <end position="219"/>
    </location>
</feature>
<evidence type="ECO:0000256" key="4">
    <source>
        <dbReference type="ARBA" id="ARBA00022833"/>
    </source>
</evidence>
<dbReference type="InterPro" id="IPR036236">
    <property type="entry name" value="Znf_C2H2_sf"/>
</dbReference>
<dbReference type="FunFam" id="3.30.160.60:FF:001136">
    <property type="entry name" value="Zinc finger protein 408"/>
    <property type="match status" value="1"/>
</dbReference>
<dbReference type="OrthoDB" id="8114442at2759"/>
<keyword evidence="8" id="KW-1185">Reference proteome</keyword>
<dbReference type="PANTHER" id="PTHR19818:SF139">
    <property type="entry name" value="PAIR-RULE PROTEIN ODD-PAIRED"/>
    <property type="match status" value="1"/>
</dbReference>
<dbReference type="EMBL" id="UYYF01004556">
    <property type="protein sequence ID" value="VDN05395.1"/>
    <property type="molecule type" value="Genomic_DNA"/>
</dbReference>
<dbReference type="GO" id="GO:0008270">
    <property type="term" value="F:zinc ion binding"/>
    <property type="evidence" value="ECO:0007669"/>
    <property type="project" value="UniProtKB-KW"/>
</dbReference>
<organism evidence="7 8">
    <name type="scientific">Thelazia callipaeda</name>
    <name type="common">Oriental eyeworm</name>
    <name type="synonym">Parasitic nematode</name>
    <dbReference type="NCBI Taxonomy" id="103827"/>
    <lineage>
        <taxon>Eukaryota</taxon>
        <taxon>Metazoa</taxon>
        <taxon>Ecdysozoa</taxon>
        <taxon>Nematoda</taxon>
        <taxon>Chromadorea</taxon>
        <taxon>Rhabditida</taxon>
        <taxon>Spirurina</taxon>
        <taxon>Spiruromorpha</taxon>
        <taxon>Thelazioidea</taxon>
        <taxon>Thelaziidae</taxon>
        <taxon>Thelazia</taxon>
    </lineage>
</organism>
<dbReference type="Gene3D" id="3.30.160.60">
    <property type="entry name" value="Classic Zinc Finger"/>
    <property type="match status" value="4"/>
</dbReference>
<evidence type="ECO:0000256" key="3">
    <source>
        <dbReference type="ARBA" id="ARBA00022771"/>
    </source>
</evidence>
<protein>
    <recommendedName>
        <fullName evidence="6">C2H2-type domain-containing protein</fullName>
    </recommendedName>
</protein>
<keyword evidence="1" id="KW-0479">Metal-binding</keyword>
<dbReference type="STRING" id="103827.A0A3P7KLI9"/>
<dbReference type="GO" id="GO:0000981">
    <property type="term" value="F:DNA-binding transcription factor activity, RNA polymerase II-specific"/>
    <property type="evidence" value="ECO:0007669"/>
    <property type="project" value="TreeGrafter"/>
</dbReference>
<gene>
    <name evidence="7" type="ORF">TCLT_LOCUS7892</name>
</gene>
<dbReference type="PROSITE" id="PS00028">
    <property type="entry name" value="ZINC_FINGER_C2H2_1"/>
    <property type="match status" value="6"/>
</dbReference>
<dbReference type="GO" id="GO:0005634">
    <property type="term" value="C:nucleus"/>
    <property type="evidence" value="ECO:0007669"/>
    <property type="project" value="UniProtKB-ARBA"/>
</dbReference>
<dbReference type="SUPFAM" id="SSF57667">
    <property type="entry name" value="beta-beta-alpha zinc fingers"/>
    <property type="match status" value="4"/>
</dbReference>
<dbReference type="Proteomes" id="UP000276776">
    <property type="component" value="Unassembled WGS sequence"/>
</dbReference>
<reference evidence="7 8" key="1">
    <citation type="submission" date="2018-11" db="EMBL/GenBank/DDBJ databases">
        <authorList>
            <consortium name="Pathogen Informatics"/>
        </authorList>
    </citation>
    <scope>NUCLEOTIDE SEQUENCE [LARGE SCALE GENOMIC DNA]</scope>
</reference>
<dbReference type="GO" id="GO:0000978">
    <property type="term" value="F:RNA polymerase II cis-regulatory region sequence-specific DNA binding"/>
    <property type="evidence" value="ECO:0007669"/>
    <property type="project" value="TreeGrafter"/>
</dbReference>
<feature type="domain" description="C2H2-type" evidence="6">
    <location>
        <begin position="74"/>
        <end position="97"/>
    </location>
</feature>
<dbReference type="InterPro" id="IPR013087">
    <property type="entry name" value="Znf_C2H2_type"/>
</dbReference>
<dbReference type="PANTHER" id="PTHR19818">
    <property type="entry name" value="ZINC FINGER PROTEIN ZIC AND GLI"/>
    <property type="match status" value="1"/>
</dbReference>
<dbReference type="Pfam" id="PF00096">
    <property type="entry name" value="zf-C2H2"/>
    <property type="match status" value="2"/>
</dbReference>
<evidence type="ECO:0000256" key="1">
    <source>
        <dbReference type="ARBA" id="ARBA00022723"/>
    </source>
</evidence>
<feature type="domain" description="C2H2-type" evidence="6">
    <location>
        <begin position="220"/>
        <end position="248"/>
    </location>
</feature>
<dbReference type="PROSITE" id="PS50157">
    <property type="entry name" value="ZINC_FINGER_C2H2_2"/>
    <property type="match status" value="6"/>
</dbReference>
<dbReference type="AlphaFoldDB" id="A0A3P7KLI9"/>
<sequence length="248" mass="29915">MKFAYYQEVFIVSKPREILIEAGKRQKYQRFRHKQYVCDLCESAFTLKHNIQAHLILYHPNNEAYKQRRRGKRYRCIKCKMMFRTIQTAQRHQRRQHEERLRPKCETCQKEFLSPSLLREHIVVKHLNLRPFKCSKCSAVFGRQGCLRRHDMMRHLNHVYTCPYNYCTHAGFKCSKALAAHIRSVHTHVRPFKCDQCDKSFVRRNDLRVHADIHNTSQIYACKTCQQTFQRRIQLQKHIKKVHAMTNN</sequence>
<feature type="domain" description="C2H2-type" evidence="6">
    <location>
        <begin position="132"/>
        <end position="163"/>
    </location>
</feature>
<proteinExistence type="predicted"/>
<dbReference type="InterPro" id="IPR050329">
    <property type="entry name" value="GLI_C2H2-zinc-finger"/>
</dbReference>
<evidence type="ECO:0000313" key="7">
    <source>
        <dbReference type="EMBL" id="VDN05395.1"/>
    </source>
</evidence>
<evidence type="ECO:0000259" key="6">
    <source>
        <dbReference type="PROSITE" id="PS50157"/>
    </source>
</evidence>
<evidence type="ECO:0000256" key="2">
    <source>
        <dbReference type="ARBA" id="ARBA00022737"/>
    </source>
</evidence>
<dbReference type="GO" id="GO:0045944">
    <property type="term" value="P:positive regulation of transcription by RNA polymerase II"/>
    <property type="evidence" value="ECO:0007669"/>
    <property type="project" value="UniProtKB-ARBA"/>
</dbReference>
<name>A0A3P7KLI9_THECL</name>
<evidence type="ECO:0000313" key="8">
    <source>
        <dbReference type="Proteomes" id="UP000276776"/>
    </source>
</evidence>
<evidence type="ECO:0000256" key="5">
    <source>
        <dbReference type="PROSITE-ProRule" id="PRU00042"/>
    </source>
</evidence>